<dbReference type="EMBL" id="LFZS01000005">
    <property type="protein sequence ID" value="ONN54632.1"/>
    <property type="molecule type" value="Genomic_DNA"/>
</dbReference>
<accession>A0A1V2UXC9</accession>
<protein>
    <submittedName>
        <fullName evidence="1">Uncharacterized protein</fullName>
    </submittedName>
</protein>
<evidence type="ECO:0000313" key="1">
    <source>
        <dbReference type="EMBL" id="ONN54632.1"/>
    </source>
</evidence>
<proteinExistence type="predicted"/>
<dbReference type="Proteomes" id="UP000189376">
    <property type="component" value="Unassembled WGS sequence"/>
</dbReference>
<dbReference type="AlphaFoldDB" id="A0A1V2UXC9"/>
<organism evidence="1 2">
    <name type="scientific">Acinetobacter genomosp. 33YU</name>
    <dbReference type="NCBI Taxonomy" id="1675530"/>
    <lineage>
        <taxon>Bacteria</taxon>
        <taxon>Pseudomonadati</taxon>
        <taxon>Pseudomonadota</taxon>
        <taxon>Gammaproteobacteria</taxon>
        <taxon>Moraxellales</taxon>
        <taxon>Moraxellaceae</taxon>
        <taxon>Acinetobacter</taxon>
    </lineage>
</organism>
<dbReference type="GeneID" id="69584420"/>
<evidence type="ECO:0000313" key="2">
    <source>
        <dbReference type="Proteomes" id="UP000189376"/>
    </source>
</evidence>
<dbReference type="RefSeq" id="WP_024160763.1">
    <property type="nucleotide sequence ID" value="NZ_LFZS01000005.1"/>
</dbReference>
<reference evidence="1 2" key="1">
    <citation type="submission" date="2015-07" db="EMBL/GenBank/DDBJ databases">
        <title>Acinetobacter yuneri, a novel member of Acinetobacter calcoaceticus-Acinetobacter baumannii complex isolated from clinical specimen.</title>
        <authorList>
            <person name="Yu Y."/>
        </authorList>
    </citation>
    <scope>NUCLEOTIDE SEQUENCE [LARGE SCALE GENOMIC DNA]</scope>
    <source>
        <strain evidence="1 2">A362</strain>
    </source>
</reference>
<name>A0A1V2UXC9_9GAMM</name>
<gene>
    <name evidence="1" type="ORF">AC058_08965</name>
</gene>
<sequence>MKSVLDFFTNRSKTLNIIVNPELNTGHSLADFSYNEELHQDLNVLTVIPLDHYGNFLSLTLDDWSVITSKVQFPEHLDFNQLLSIFWETQPILVVTDIARSEVHDSDFFQQSLVKQVNLAYSRDIASEYAPEDVHYISQSFDLDKLMRCGVYLQGHCYSAHDFVINNHNLFEKDSLIVPVFNIHSTQKELQQFLVFDLQGKFLDCVVGTEVLY</sequence>
<keyword evidence="2" id="KW-1185">Reference proteome</keyword>
<comment type="caution">
    <text evidence="1">The sequence shown here is derived from an EMBL/GenBank/DDBJ whole genome shotgun (WGS) entry which is preliminary data.</text>
</comment>